<evidence type="ECO:0000313" key="2">
    <source>
        <dbReference type="Proteomes" id="UP000718715"/>
    </source>
</evidence>
<proteinExistence type="predicted"/>
<sequence>MSLNIGWIVNLTAECVMKHKRVSNKQMRQMMSDLGIGDDHQDEEQLLLERRDQAVSEDKQLINLDSENK</sequence>
<gene>
    <name evidence="1" type="ORF">DA092_18050</name>
</gene>
<comment type="caution">
    <text evidence="1">The sequence shown here is derived from an EMBL/GenBank/DDBJ whole genome shotgun (WGS) entry which is preliminary data.</text>
</comment>
<protein>
    <submittedName>
        <fullName evidence="1">Uncharacterized protein</fullName>
    </submittedName>
</protein>
<reference evidence="1" key="1">
    <citation type="submission" date="2018-03" db="EMBL/GenBank/DDBJ databases">
        <title>Genomic characterization of a polymicrobial infection associated with a disease outbreak in Pacific white shrimp (Litopenaeus vannamei).</title>
        <authorList>
            <person name="Turner J.W."/>
            <person name="Bachand P.T."/>
            <person name="Tallman J."/>
            <person name="Elledge N.C."/>
            <person name="Pinnell L.J."/>
            <person name="Laughlin R.C."/>
            <person name="Zimba P.V."/>
        </authorList>
    </citation>
    <scope>NUCLEOTIDE SEQUENCE</scope>
    <source>
        <strain evidence="1">Hep-2b-22</strain>
    </source>
</reference>
<name>A0ACD3SYQ2_PHODM</name>
<accession>A0ACD3SYQ2</accession>
<evidence type="ECO:0000313" key="1">
    <source>
        <dbReference type="EMBL" id="TMX71762.1"/>
    </source>
</evidence>
<organism evidence="1 2">
    <name type="scientific">Photobacterium damselae</name>
    <dbReference type="NCBI Taxonomy" id="38293"/>
    <lineage>
        <taxon>Bacteria</taxon>
        <taxon>Pseudomonadati</taxon>
        <taxon>Pseudomonadota</taxon>
        <taxon>Gammaproteobacteria</taxon>
        <taxon>Vibrionales</taxon>
        <taxon>Vibrionaceae</taxon>
        <taxon>Photobacterium</taxon>
    </lineage>
</organism>
<keyword evidence="2" id="KW-1185">Reference proteome</keyword>
<dbReference type="Proteomes" id="UP000718715">
    <property type="component" value="Unassembled WGS sequence"/>
</dbReference>
<dbReference type="EMBL" id="PZOJ01000117">
    <property type="protein sequence ID" value="TMX71762.1"/>
    <property type="molecule type" value="Genomic_DNA"/>
</dbReference>